<keyword evidence="16" id="KW-1185">Reference proteome</keyword>
<feature type="transmembrane region" description="Helical" evidence="14">
    <location>
        <begin position="262"/>
        <end position="282"/>
    </location>
</feature>
<evidence type="ECO:0000256" key="8">
    <source>
        <dbReference type="ARBA" id="ARBA00022824"/>
    </source>
</evidence>
<keyword evidence="6 14" id="KW-0808">Transferase</keyword>
<dbReference type="Proteomes" id="UP000267821">
    <property type="component" value="Unassembled WGS sequence"/>
</dbReference>
<protein>
    <recommendedName>
        <fullName evidence="4 14">Dol-P-Man:Man(5)GlcNAc(2)-PP-Dol alpha-1,3-mannosyltransferase</fullName>
        <ecNumber evidence="3 14">2.4.1.258</ecNumber>
    </recommendedName>
    <alternativeName>
        <fullName evidence="14">Dol-P-Man-dependent alpha(1-3)-mannosyltransferase</fullName>
    </alternativeName>
</protein>
<dbReference type="Pfam" id="PF05208">
    <property type="entry name" value="ALG3"/>
    <property type="match status" value="1"/>
</dbReference>
<keyword evidence="5 14" id="KW-0328">Glycosyltransferase</keyword>
<evidence type="ECO:0000256" key="5">
    <source>
        <dbReference type="ARBA" id="ARBA00022676"/>
    </source>
</evidence>
<evidence type="ECO:0000256" key="12">
    <source>
        <dbReference type="ARBA" id="ARBA00049506"/>
    </source>
</evidence>
<comment type="pathway">
    <text evidence="2 14">Protein modification; protein glycosylation.</text>
</comment>
<dbReference type="EC" id="2.4.1.258" evidence="3 14"/>
<feature type="transmembrane region" description="Helical" evidence="14">
    <location>
        <begin position="20"/>
        <end position="37"/>
    </location>
</feature>
<evidence type="ECO:0000256" key="11">
    <source>
        <dbReference type="ARBA" id="ARBA00044743"/>
    </source>
</evidence>
<keyword evidence="8 14" id="KW-0256">Endoplasmic reticulum</keyword>
<organism evidence="15 16">
    <name type="scientific">Terfezia boudieri ATCC MYA-4762</name>
    <dbReference type="NCBI Taxonomy" id="1051890"/>
    <lineage>
        <taxon>Eukaryota</taxon>
        <taxon>Fungi</taxon>
        <taxon>Dikarya</taxon>
        <taxon>Ascomycota</taxon>
        <taxon>Pezizomycotina</taxon>
        <taxon>Pezizomycetes</taxon>
        <taxon>Pezizales</taxon>
        <taxon>Pezizaceae</taxon>
        <taxon>Terfezia</taxon>
    </lineage>
</organism>
<evidence type="ECO:0000256" key="2">
    <source>
        <dbReference type="ARBA" id="ARBA00004922"/>
    </source>
</evidence>
<accession>A0A3N4LCY5</accession>
<feature type="transmembrane region" description="Helical" evidence="14">
    <location>
        <begin position="141"/>
        <end position="160"/>
    </location>
</feature>
<evidence type="ECO:0000256" key="10">
    <source>
        <dbReference type="ARBA" id="ARBA00023136"/>
    </source>
</evidence>
<comment type="function">
    <text evidence="11 14">Dol-P-Man:Man(5)GlcNAc(2)-PP-Dol alpha-1,3-mannosyltransferase that operates in the biosynthetic pathway of dolichol-linked oligosaccharides, the glycan precursors employed in protein asparagine (N)-glycosylation. The assembly of dolichol-linked oligosaccharides begins on the cytosolic side of the endoplasmic reticulum membrane and finishes in its lumen. The sequential addition of sugars to dolichol pyrophosphate produces dolichol-linked oligosaccharides containing fourteen sugars, including two GlcNAcs, nine mannoses and three glucoses. Once assembled, the oligosaccharide is transferred from the lipid to nascent proteins by oligosaccharyltransferases. In the lumen of the endoplasmic reticulum, adds the first dolichyl beta-D-mannosyl phosphate derived mannose in an alpha-1,3 linkage to Man(5)GlcNAc(2)-PP-dolichol to produce Man(6)GlcNAc(2)-PP-dolichol.</text>
</comment>
<evidence type="ECO:0000256" key="14">
    <source>
        <dbReference type="RuleBase" id="RU364047"/>
    </source>
</evidence>
<dbReference type="UniPathway" id="UPA00378"/>
<evidence type="ECO:0000313" key="15">
    <source>
        <dbReference type="EMBL" id="RPB19568.1"/>
    </source>
</evidence>
<dbReference type="InParanoid" id="A0A3N4LCY5"/>
<evidence type="ECO:0000256" key="13">
    <source>
        <dbReference type="ARBA" id="ARBA00093457"/>
    </source>
</evidence>
<keyword evidence="7 14" id="KW-0812">Transmembrane</keyword>
<dbReference type="GO" id="GO:0052925">
    <property type="term" value="F:dol-P-Man:Man(5)GlcNAc(2)-PP-Dol alpha-1,3-mannosyltransferase activity"/>
    <property type="evidence" value="ECO:0007669"/>
    <property type="project" value="UniProtKB-EC"/>
</dbReference>
<keyword evidence="9 14" id="KW-1133">Transmembrane helix</keyword>
<keyword evidence="10 14" id="KW-0472">Membrane</keyword>
<evidence type="ECO:0000313" key="16">
    <source>
        <dbReference type="Proteomes" id="UP000267821"/>
    </source>
</evidence>
<gene>
    <name evidence="15" type="ORF">L211DRAFT_863569</name>
</gene>
<dbReference type="GO" id="GO:0005789">
    <property type="term" value="C:endoplasmic reticulum membrane"/>
    <property type="evidence" value="ECO:0007669"/>
    <property type="project" value="UniProtKB-SubCell"/>
</dbReference>
<dbReference type="OrthoDB" id="20028at2759"/>
<name>A0A3N4LCY5_9PEZI</name>
<proteinExistence type="inferred from homology"/>
<dbReference type="FunCoup" id="A0A3N4LCY5">
    <property type="interactions" value="646"/>
</dbReference>
<feature type="transmembrane region" description="Helical" evidence="14">
    <location>
        <begin position="101"/>
        <end position="121"/>
    </location>
</feature>
<dbReference type="EMBL" id="ML121587">
    <property type="protein sequence ID" value="RPB19568.1"/>
    <property type="molecule type" value="Genomic_DNA"/>
</dbReference>
<evidence type="ECO:0000256" key="7">
    <source>
        <dbReference type="ARBA" id="ARBA00022692"/>
    </source>
</evidence>
<comment type="similarity">
    <text evidence="13">Belongs to the glycosyltransferase ALG3 family.</text>
</comment>
<comment type="catalytic activity">
    <reaction evidence="12 14">
        <text>an alpha-D-Man-(1-&gt;2)-alpha-D-Man-(1-&gt;2)-alpha-D-Man-(1-&gt;3)-[alpha-D-Man-(1-&gt;6)]-beta-D-Man-(1-&gt;4)-beta-D-GlcNAc-(1-&gt;4)-alpha-D-GlcNAc-diphospho-di-trans,poly-cis-dolichol + a di-trans,poly-cis-dolichyl beta-D-mannosyl phosphate = an alpha-D-Man-(1-&gt;2)-alpha-D-Man-(1-&gt;2)-alpha-D-Man-(1-&gt;3)-[alpha-D-Man-(1-&gt;3)-alpha-D-Man-(1-&gt;6)]-beta-D-Man-(1-&gt;4)-beta-D-GlcNAc-(1-&gt;4)-alpha-D-GlcNAc-diphospho-di-trans,poly-cis-dolichol + a di-trans,poly-cis-dolichyl phosphate + H(+)</text>
        <dbReference type="Rhea" id="RHEA:29527"/>
        <dbReference type="Rhea" id="RHEA-COMP:19498"/>
        <dbReference type="Rhea" id="RHEA-COMP:19501"/>
        <dbReference type="Rhea" id="RHEA-COMP:19516"/>
        <dbReference type="Rhea" id="RHEA-COMP:19517"/>
        <dbReference type="ChEBI" id="CHEBI:15378"/>
        <dbReference type="ChEBI" id="CHEBI:57683"/>
        <dbReference type="ChEBI" id="CHEBI:58211"/>
        <dbReference type="ChEBI" id="CHEBI:132515"/>
        <dbReference type="ChEBI" id="CHEBI:132516"/>
        <dbReference type="EC" id="2.4.1.258"/>
    </reaction>
    <physiologicalReaction direction="left-to-right" evidence="12 14">
        <dbReference type="Rhea" id="RHEA:29528"/>
    </physiologicalReaction>
</comment>
<feature type="transmembrane region" description="Helical" evidence="14">
    <location>
        <begin position="172"/>
        <end position="198"/>
    </location>
</feature>
<reference evidence="15 16" key="1">
    <citation type="journal article" date="2018" name="Nat. Ecol. Evol.">
        <title>Pezizomycetes genomes reveal the molecular basis of ectomycorrhizal truffle lifestyle.</title>
        <authorList>
            <person name="Murat C."/>
            <person name="Payen T."/>
            <person name="Noel B."/>
            <person name="Kuo A."/>
            <person name="Morin E."/>
            <person name="Chen J."/>
            <person name="Kohler A."/>
            <person name="Krizsan K."/>
            <person name="Balestrini R."/>
            <person name="Da Silva C."/>
            <person name="Montanini B."/>
            <person name="Hainaut M."/>
            <person name="Levati E."/>
            <person name="Barry K.W."/>
            <person name="Belfiori B."/>
            <person name="Cichocki N."/>
            <person name="Clum A."/>
            <person name="Dockter R.B."/>
            <person name="Fauchery L."/>
            <person name="Guy J."/>
            <person name="Iotti M."/>
            <person name="Le Tacon F."/>
            <person name="Lindquist E.A."/>
            <person name="Lipzen A."/>
            <person name="Malagnac F."/>
            <person name="Mello A."/>
            <person name="Molinier V."/>
            <person name="Miyauchi S."/>
            <person name="Poulain J."/>
            <person name="Riccioni C."/>
            <person name="Rubini A."/>
            <person name="Sitrit Y."/>
            <person name="Splivallo R."/>
            <person name="Traeger S."/>
            <person name="Wang M."/>
            <person name="Zifcakova L."/>
            <person name="Wipf D."/>
            <person name="Zambonelli A."/>
            <person name="Paolocci F."/>
            <person name="Nowrousian M."/>
            <person name="Ottonello S."/>
            <person name="Baldrian P."/>
            <person name="Spatafora J.W."/>
            <person name="Henrissat B."/>
            <person name="Nagy L.G."/>
            <person name="Aury J.M."/>
            <person name="Wincker P."/>
            <person name="Grigoriev I.V."/>
            <person name="Bonfante P."/>
            <person name="Martin F.M."/>
        </authorList>
    </citation>
    <scope>NUCLEOTIDE SEQUENCE [LARGE SCALE GENOMIC DNA]</scope>
    <source>
        <strain evidence="15 16">ATCC MYA-4762</strain>
    </source>
</reference>
<dbReference type="PANTHER" id="PTHR12646:SF0">
    <property type="entry name" value="DOL-P-MAN:MAN(5)GLCNAC(2)-PP-DOL ALPHA-1,3-MANNOSYLTRANSFERASE"/>
    <property type="match status" value="1"/>
</dbReference>
<evidence type="ECO:0000256" key="6">
    <source>
        <dbReference type="ARBA" id="ARBA00022679"/>
    </source>
</evidence>
<evidence type="ECO:0000256" key="9">
    <source>
        <dbReference type="ARBA" id="ARBA00022989"/>
    </source>
</evidence>
<comment type="subcellular location">
    <subcellularLocation>
        <location evidence="1 14">Endoplasmic reticulum membrane</location>
        <topology evidence="1 14">Multi-pass membrane protein</topology>
    </subcellularLocation>
</comment>
<dbReference type="InterPro" id="IPR007873">
    <property type="entry name" value="Glycosyltransferase_ALG3"/>
</dbReference>
<evidence type="ECO:0000256" key="4">
    <source>
        <dbReference type="ARBA" id="ARBA00015561"/>
    </source>
</evidence>
<dbReference type="PANTHER" id="PTHR12646">
    <property type="entry name" value="NOT56 - RELATED"/>
    <property type="match status" value="1"/>
</dbReference>
<dbReference type="STRING" id="1051890.A0A3N4LCY5"/>
<evidence type="ECO:0000256" key="3">
    <source>
        <dbReference type="ARBA" id="ARBA00011964"/>
    </source>
</evidence>
<feature type="non-terminal residue" evidence="15">
    <location>
        <position position="405"/>
    </location>
</feature>
<sequence>MGLVRSPTAAVSDPKYSKYLAPLLLLADAFLSSLILLKIPYTEIDWKAYMEQVALYLDGELDYVKLKGGTGPLVYPAGHVYVYSWLYKITDQGRDIWKAQCVFLGLYLLMLVVVLVVYIKAKAPPYVLPLLILSKRLHSIYILRLFNDAFNQLFFFLALLTYQHRWWTLGSLLYSFSVSIKMNTLLALPGIGIVLLHALGRDRALGQASIMLQAQVILAWPFISTNAKSYLTKAFEFSRVFLWKWTVNWRFLGREWFLSKELSYGLLAAHAAILGFFVATRWIRPARLPLRAFIITYLLSWDLPQQGSPRSLHAYQLSQRVTPRFIATTILTSNLIGVLCARSLHYQFYSWVAWGTPYLLYKANFHPIVIYALWAGQEWAWNVYPSTKASSIVVESVLAVTVVGV</sequence>
<evidence type="ECO:0000256" key="1">
    <source>
        <dbReference type="ARBA" id="ARBA00004477"/>
    </source>
</evidence>
<dbReference type="AlphaFoldDB" id="A0A3N4LCY5"/>